<dbReference type="GO" id="GO:0005576">
    <property type="term" value="C:extracellular region"/>
    <property type="evidence" value="ECO:0007669"/>
    <property type="project" value="UniProtKB-SubCell"/>
</dbReference>
<evidence type="ECO:0000313" key="11">
    <source>
        <dbReference type="Proteomes" id="UP000545574"/>
    </source>
</evidence>
<keyword evidence="2" id="KW-0964">Secreted</keyword>
<dbReference type="PANTHER" id="PTHR47221:SF6">
    <property type="entry name" value="FIBRINOGEN ALPHA CHAIN"/>
    <property type="match status" value="1"/>
</dbReference>
<evidence type="ECO:0000256" key="1">
    <source>
        <dbReference type="ARBA" id="ARBA00004613"/>
    </source>
</evidence>
<dbReference type="EMBL" id="VZRT01000362">
    <property type="protein sequence ID" value="NWW33151.1"/>
    <property type="molecule type" value="Genomic_DNA"/>
</dbReference>
<accession>A0A7K6M7P2</accession>
<feature type="coiled-coil region" evidence="8">
    <location>
        <begin position="154"/>
        <end position="220"/>
    </location>
</feature>
<proteinExistence type="predicted"/>
<dbReference type="SUPFAM" id="SSF56496">
    <property type="entry name" value="Fibrinogen C-terminal domain-like"/>
    <property type="match status" value="1"/>
</dbReference>
<keyword evidence="3" id="KW-0037">Angiogenesis</keyword>
<dbReference type="PROSITE" id="PS00514">
    <property type="entry name" value="FIBRINOGEN_C_1"/>
    <property type="match status" value="1"/>
</dbReference>
<dbReference type="InterPro" id="IPR014716">
    <property type="entry name" value="Fibrinogen_a/b/g_C_1"/>
</dbReference>
<dbReference type="InterPro" id="IPR020837">
    <property type="entry name" value="Fibrinogen_CS"/>
</dbReference>
<dbReference type="InterPro" id="IPR036056">
    <property type="entry name" value="Fibrinogen-like_C"/>
</dbReference>
<dbReference type="Pfam" id="PF00147">
    <property type="entry name" value="Fibrinogen_C"/>
    <property type="match status" value="1"/>
</dbReference>
<keyword evidence="6" id="KW-1015">Disulfide bond</keyword>
<evidence type="ECO:0000256" key="4">
    <source>
        <dbReference type="ARBA" id="ARBA00022729"/>
    </source>
</evidence>
<name>A0A7K6M7P2_PANBI</name>
<evidence type="ECO:0000256" key="6">
    <source>
        <dbReference type="ARBA" id="ARBA00023157"/>
    </source>
</evidence>
<keyword evidence="4" id="KW-0732">Signal</keyword>
<dbReference type="AlphaFoldDB" id="A0A7K6M7P2"/>
<gene>
    <name evidence="10" type="primary">Angpt4</name>
    <name evidence="10" type="ORF">PANBIA_R02771</name>
</gene>
<sequence>QRRALEGGGRRRYHRVQHGHCSYTFVLPEADPLPCPAGPAPVPGPANVLLQRDSPAGTAGLGAAQRLRHLERILENSTQWLLKLESYIQSSVKPEMAELQQTAVQNQTATMLEIGSSLLNRSAEQSRKLTDVEAQVLNQTWRIEMQLQENSLSTTKLEKQLLLQTNEIHKLQNRNNILEVRVLEMETKQQAELAGAHSEKEKLQRLLSRQSSTIEEMEKTLLAASANTSLLQRQQLQLLQSVQSLVHLVSQGRGEWGVQAEWGRQWESSSTQAELPSLAGMHLASHSKPSPACPSLSLQAYCDMETDRGGWTIIQLRANGSLSFQRSWREYKQGFGDASGEYWLGNEAVHLLTSRVPYALRVELQDWEGGQVYAHYGKFQLGSERQFYRLSLQDYSGTAGHQSGLALQGTQFSTRDADNDNCLCKCAQMLSGGWWFDACGLSNLNGIYYPARNNIRKLNGIRWHHFQGPSYSLKGTRMMIRPTNF</sequence>
<comment type="caution">
    <text evidence="10">The sequence shown here is derived from an EMBL/GenBank/DDBJ whole genome shotgun (WGS) entry which is preliminary data.</text>
</comment>
<reference evidence="10 11" key="1">
    <citation type="submission" date="2019-09" db="EMBL/GenBank/DDBJ databases">
        <title>Bird 10,000 Genomes (B10K) Project - Family phase.</title>
        <authorList>
            <person name="Zhang G."/>
        </authorList>
    </citation>
    <scope>NUCLEOTIDE SEQUENCE [LARGE SCALE GENOMIC DNA]</scope>
    <source>
        <strain evidence="10">B10K-DU-030-18</strain>
    </source>
</reference>
<evidence type="ECO:0000259" key="9">
    <source>
        <dbReference type="PROSITE" id="PS51406"/>
    </source>
</evidence>
<keyword evidence="5 8" id="KW-0175">Coiled coil</keyword>
<dbReference type="Gene3D" id="3.90.215.10">
    <property type="entry name" value="Gamma Fibrinogen, chain A, domain 1"/>
    <property type="match status" value="1"/>
</dbReference>
<evidence type="ECO:0000256" key="7">
    <source>
        <dbReference type="ARBA" id="ARBA00023180"/>
    </source>
</evidence>
<dbReference type="CDD" id="cd00087">
    <property type="entry name" value="FReD"/>
    <property type="match status" value="1"/>
</dbReference>
<evidence type="ECO:0000256" key="3">
    <source>
        <dbReference type="ARBA" id="ARBA00022657"/>
    </source>
</evidence>
<feature type="non-terminal residue" evidence="10">
    <location>
        <position position="485"/>
    </location>
</feature>
<dbReference type="SMART" id="SM00186">
    <property type="entry name" value="FBG"/>
    <property type="match status" value="1"/>
</dbReference>
<keyword evidence="11" id="KW-1185">Reference proteome</keyword>
<evidence type="ECO:0000256" key="8">
    <source>
        <dbReference type="SAM" id="Coils"/>
    </source>
</evidence>
<dbReference type="InterPro" id="IPR002181">
    <property type="entry name" value="Fibrinogen_a/b/g_C_dom"/>
</dbReference>
<organism evidence="10 11">
    <name type="scientific">Panurus biarmicus</name>
    <name type="common">Bearded tit</name>
    <dbReference type="NCBI Taxonomy" id="181101"/>
    <lineage>
        <taxon>Eukaryota</taxon>
        <taxon>Metazoa</taxon>
        <taxon>Chordata</taxon>
        <taxon>Craniata</taxon>
        <taxon>Vertebrata</taxon>
        <taxon>Euteleostomi</taxon>
        <taxon>Archelosauria</taxon>
        <taxon>Archosauria</taxon>
        <taxon>Dinosauria</taxon>
        <taxon>Saurischia</taxon>
        <taxon>Theropoda</taxon>
        <taxon>Coelurosauria</taxon>
        <taxon>Aves</taxon>
        <taxon>Neognathae</taxon>
        <taxon>Neoaves</taxon>
        <taxon>Telluraves</taxon>
        <taxon>Australaves</taxon>
        <taxon>Passeriformes</taxon>
        <taxon>Sylvioidea</taxon>
        <taxon>Sylviidae</taxon>
        <taxon>Sylviidae incertae sedis</taxon>
        <taxon>Panurus</taxon>
    </lineage>
</organism>
<dbReference type="GO" id="GO:0001525">
    <property type="term" value="P:angiogenesis"/>
    <property type="evidence" value="ECO:0007669"/>
    <property type="project" value="UniProtKB-KW"/>
</dbReference>
<dbReference type="InterPro" id="IPR037579">
    <property type="entry name" value="FIB_ANG-like"/>
</dbReference>
<feature type="non-terminal residue" evidence="10">
    <location>
        <position position="1"/>
    </location>
</feature>
<evidence type="ECO:0000256" key="2">
    <source>
        <dbReference type="ARBA" id="ARBA00022525"/>
    </source>
</evidence>
<protein>
    <submittedName>
        <fullName evidence="10">ANGP4 protein</fullName>
    </submittedName>
</protein>
<dbReference type="Pfam" id="PF25443">
    <property type="entry name" value="ANG-1"/>
    <property type="match status" value="1"/>
</dbReference>
<dbReference type="Proteomes" id="UP000545574">
    <property type="component" value="Unassembled WGS sequence"/>
</dbReference>
<comment type="subcellular location">
    <subcellularLocation>
        <location evidence="1">Secreted</location>
    </subcellularLocation>
</comment>
<dbReference type="GO" id="GO:0007596">
    <property type="term" value="P:blood coagulation"/>
    <property type="evidence" value="ECO:0007669"/>
    <property type="project" value="InterPro"/>
</dbReference>
<dbReference type="PROSITE" id="PS51406">
    <property type="entry name" value="FIBRINOGEN_C_2"/>
    <property type="match status" value="1"/>
</dbReference>
<feature type="domain" description="Fibrinogen C-terminal" evidence="9">
    <location>
        <begin position="270"/>
        <end position="484"/>
    </location>
</feature>
<dbReference type="PANTHER" id="PTHR47221">
    <property type="entry name" value="FIBRINOGEN ALPHA CHAIN"/>
    <property type="match status" value="1"/>
</dbReference>
<evidence type="ECO:0000256" key="5">
    <source>
        <dbReference type="ARBA" id="ARBA00023054"/>
    </source>
</evidence>
<keyword evidence="7" id="KW-0325">Glycoprotein</keyword>
<dbReference type="InterPro" id="IPR057439">
    <property type="entry name" value="ANG-1/2/4"/>
</dbReference>
<evidence type="ECO:0000313" key="10">
    <source>
        <dbReference type="EMBL" id="NWW33151.1"/>
    </source>
</evidence>
<dbReference type="FunFam" id="3.90.215.10:FF:000001">
    <property type="entry name" value="Tenascin isoform 1"/>
    <property type="match status" value="1"/>
</dbReference>